<keyword evidence="2" id="KW-1185">Reference proteome</keyword>
<dbReference type="SUPFAM" id="SSF56784">
    <property type="entry name" value="HAD-like"/>
    <property type="match status" value="1"/>
</dbReference>
<accession>A0A947D6Z9</accession>
<evidence type="ECO:0000313" key="1">
    <source>
        <dbReference type="EMBL" id="MBT9292245.1"/>
    </source>
</evidence>
<proteinExistence type="predicted"/>
<dbReference type="InterPro" id="IPR036412">
    <property type="entry name" value="HAD-like_sf"/>
</dbReference>
<gene>
    <name evidence="1" type="ORF">KL771_22470</name>
</gene>
<comment type="caution">
    <text evidence="1">The sequence shown here is derived from an EMBL/GenBank/DDBJ whole genome shotgun (WGS) entry which is preliminary data.</text>
</comment>
<reference evidence="1 2" key="1">
    <citation type="submission" date="2021-06" db="EMBL/GenBank/DDBJ databases">
        <authorList>
            <person name="Grouzdev D.S."/>
            <person name="Koziaeva V."/>
        </authorList>
    </citation>
    <scope>NUCLEOTIDE SEQUENCE [LARGE SCALE GENOMIC DNA]</scope>
    <source>
        <strain evidence="1 2">22</strain>
    </source>
</reference>
<evidence type="ECO:0000313" key="2">
    <source>
        <dbReference type="Proteomes" id="UP000766595"/>
    </source>
</evidence>
<sequence length="224" mass="24785">MTLDPHSLDILSAIDALPYGGRPLVVSDVDEVAVYFVRHFERYLERSGFRLDAVSYGLTGNIRHGATDEAAGQDDVRRLLFGFFDDEIAHQEVVEDAVEVLGRLAERADVVLLTNAPHKHRETRRISLTARGLPYPVLTNDGPKGPAMARLAARAEGPVFFLDDSPSNLVSVRETLPEAHVIQFVADPRFFAMAREIPGMNLRANRWAEVEAYIAGVISAHAQQ</sequence>
<organism evidence="1 2">
    <name type="scientific">Prosthecodimorpha staleyi</name>
    <dbReference type="NCBI Taxonomy" id="2840188"/>
    <lineage>
        <taxon>Bacteria</taxon>
        <taxon>Pseudomonadati</taxon>
        <taxon>Pseudomonadota</taxon>
        <taxon>Alphaproteobacteria</taxon>
        <taxon>Hyphomicrobiales</taxon>
        <taxon>Ancalomicrobiaceae</taxon>
        <taxon>Prosthecodimorpha</taxon>
    </lineage>
</organism>
<dbReference type="EMBL" id="JAHHZF010000012">
    <property type="protein sequence ID" value="MBT9292245.1"/>
    <property type="molecule type" value="Genomic_DNA"/>
</dbReference>
<dbReference type="Proteomes" id="UP000766595">
    <property type="component" value="Unassembled WGS sequence"/>
</dbReference>
<dbReference type="AlphaFoldDB" id="A0A947D6Z9"/>
<protein>
    <submittedName>
        <fullName evidence="1">Uncharacterized protein</fullName>
    </submittedName>
</protein>
<dbReference type="RefSeq" id="WP_261970760.1">
    <property type="nucleotide sequence ID" value="NZ_JAHHZF010000012.1"/>
</dbReference>
<name>A0A947D6Z9_9HYPH</name>